<accession>A0ABP8NQJ0</accession>
<dbReference type="PANTHER" id="PTHR12110:SF41">
    <property type="entry name" value="INOSOSE DEHYDRATASE"/>
    <property type="match status" value="1"/>
</dbReference>
<dbReference type="InterPro" id="IPR050312">
    <property type="entry name" value="IolE/XylAMocC-like"/>
</dbReference>
<reference evidence="3" key="1">
    <citation type="journal article" date="2019" name="Int. J. Syst. Evol. Microbiol.">
        <title>The Global Catalogue of Microorganisms (GCM) 10K type strain sequencing project: providing services to taxonomists for standard genome sequencing and annotation.</title>
        <authorList>
            <consortium name="The Broad Institute Genomics Platform"/>
            <consortium name="The Broad Institute Genome Sequencing Center for Infectious Disease"/>
            <person name="Wu L."/>
            <person name="Ma J."/>
        </authorList>
    </citation>
    <scope>NUCLEOTIDE SEQUENCE [LARGE SCALE GENOMIC DNA]</scope>
    <source>
        <strain evidence="3">JCM 17927</strain>
    </source>
</reference>
<evidence type="ECO:0000313" key="2">
    <source>
        <dbReference type="EMBL" id="GAA4469194.1"/>
    </source>
</evidence>
<gene>
    <name evidence="2" type="ORF">GCM10023189_55830</name>
</gene>
<dbReference type="Proteomes" id="UP001501175">
    <property type="component" value="Unassembled WGS sequence"/>
</dbReference>
<feature type="domain" description="Xylose isomerase-like TIM barrel" evidence="1">
    <location>
        <begin position="27"/>
        <end position="287"/>
    </location>
</feature>
<evidence type="ECO:0000313" key="3">
    <source>
        <dbReference type="Proteomes" id="UP001501175"/>
    </source>
</evidence>
<dbReference type="InterPro" id="IPR036237">
    <property type="entry name" value="Xyl_isomerase-like_sf"/>
</dbReference>
<evidence type="ECO:0000259" key="1">
    <source>
        <dbReference type="Pfam" id="PF01261"/>
    </source>
</evidence>
<dbReference type="InterPro" id="IPR013022">
    <property type="entry name" value="Xyl_isomerase-like_TIM-brl"/>
</dbReference>
<dbReference type="PANTHER" id="PTHR12110">
    <property type="entry name" value="HYDROXYPYRUVATE ISOMERASE"/>
    <property type="match status" value="1"/>
</dbReference>
<sequence>MPKLAVFPKAFMPALCKDGTMTVSEWIDLAVKLDIDGLEWYAGFLEMADESNWSRFRRQVGEHGKVIPMMCCSPDFTHPDAGFRAREVVKQKRWIDMTYALGGSYCRVLSGQRRPELSVEEGIRLAADCIHACLPYAQERGITLIIENHYKDDFWDYPEFAQKMDVFCELVARVDHPNFGVNYDPSNTYLAGEDPLELLQRVSHRVVTMHASDRYLIEGTIEDLRREEGGSQGYARRLRHGEIGKGLNDYDAIFTELKRVDFNGWISIEDGVDGMEQLARSVTFLRRKMAEYWSTEIEKQSSSSQSQMHEV</sequence>
<comment type="caution">
    <text evidence="2">The sequence shown here is derived from an EMBL/GenBank/DDBJ whole genome shotgun (WGS) entry which is preliminary data.</text>
</comment>
<dbReference type="Pfam" id="PF01261">
    <property type="entry name" value="AP_endonuc_2"/>
    <property type="match status" value="1"/>
</dbReference>
<dbReference type="RefSeq" id="WP_345249402.1">
    <property type="nucleotide sequence ID" value="NZ_BAABHD010000084.1"/>
</dbReference>
<name>A0ABP8NQJ0_9BACT</name>
<keyword evidence="3" id="KW-1185">Reference proteome</keyword>
<dbReference type="EMBL" id="BAABHD010000084">
    <property type="protein sequence ID" value="GAA4469194.1"/>
    <property type="molecule type" value="Genomic_DNA"/>
</dbReference>
<keyword evidence="2" id="KW-0413">Isomerase</keyword>
<organism evidence="2 3">
    <name type="scientific">Nibrella saemangeumensis</name>
    <dbReference type="NCBI Taxonomy" id="1084526"/>
    <lineage>
        <taxon>Bacteria</taxon>
        <taxon>Pseudomonadati</taxon>
        <taxon>Bacteroidota</taxon>
        <taxon>Cytophagia</taxon>
        <taxon>Cytophagales</taxon>
        <taxon>Spirosomataceae</taxon>
        <taxon>Nibrella</taxon>
    </lineage>
</organism>
<dbReference type="Gene3D" id="3.20.20.150">
    <property type="entry name" value="Divalent-metal-dependent TIM barrel enzymes"/>
    <property type="match status" value="1"/>
</dbReference>
<protein>
    <submittedName>
        <fullName evidence="2">Sugar phosphate isomerase/epimerase</fullName>
    </submittedName>
</protein>
<dbReference type="GO" id="GO:0016853">
    <property type="term" value="F:isomerase activity"/>
    <property type="evidence" value="ECO:0007669"/>
    <property type="project" value="UniProtKB-KW"/>
</dbReference>
<dbReference type="SUPFAM" id="SSF51658">
    <property type="entry name" value="Xylose isomerase-like"/>
    <property type="match status" value="1"/>
</dbReference>
<proteinExistence type="predicted"/>